<name>A0A8H4AAF1_GIGMA</name>
<gene>
    <name evidence="1" type="ORF">F8M41_024719</name>
</gene>
<evidence type="ECO:0000313" key="2">
    <source>
        <dbReference type="Proteomes" id="UP000439903"/>
    </source>
</evidence>
<accession>A0A8H4AAF1</accession>
<dbReference type="AlphaFoldDB" id="A0A8H4AAF1"/>
<proteinExistence type="predicted"/>
<organism evidence="1 2">
    <name type="scientific">Gigaspora margarita</name>
    <dbReference type="NCBI Taxonomy" id="4874"/>
    <lineage>
        <taxon>Eukaryota</taxon>
        <taxon>Fungi</taxon>
        <taxon>Fungi incertae sedis</taxon>
        <taxon>Mucoromycota</taxon>
        <taxon>Glomeromycotina</taxon>
        <taxon>Glomeromycetes</taxon>
        <taxon>Diversisporales</taxon>
        <taxon>Gigasporaceae</taxon>
        <taxon>Gigaspora</taxon>
    </lineage>
</organism>
<protein>
    <submittedName>
        <fullName evidence="1">Uncharacterized protein</fullName>
    </submittedName>
</protein>
<dbReference type="Proteomes" id="UP000439903">
    <property type="component" value="Unassembled WGS sequence"/>
</dbReference>
<evidence type="ECO:0000313" key="1">
    <source>
        <dbReference type="EMBL" id="KAF0474617.1"/>
    </source>
</evidence>
<comment type="caution">
    <text evidence="1">The sequence shown here is derived from an EMBL/GenBank/DDBJ whole genome shotgun (WGS) entry which is preliminary data.</text>
</comment>
<keyword evidence="2" id="KW-1185">Reference proteome</keyword>
<reference evidence="1 2" key="1">
    <citation type="journal article" date="2019" name="Environ. Microbiol.">
        <title>At the nexus of three kingdoms: the genome of the mycorrhizal fungus Gigaspora margarita provides insights into plant, endobacterial and fungal interactions.</title>
        <authorList>
            <person name="Venice F."/>
            <person name="Ghignone S."/>
            <person name="Salvioli di Fossalunga A."/>
            <person name="Amselem J."/>
            <person name="Novero M."/>
            <person name="Xianan X."/>
            <person name="Sedzielewska Toro K."/>
            <person name="Morin E."/>
            <person name="Lipzen A."/>
            <person name="Grigoriev I.V."/>
            <person name="Henrissat B."/>
            <person name="Martin F.M."/>
            <person name="Bonfante P."/>
        </authorList>
    </citation>
    <scope>NUCLEOTIDE SEQUENCE [LARGE SCALE GENOMIC DNA]</scope>
    <source>
        <strain evidence="1 2">BEG34</strain>
    </source>
</reference>
<sequence length="121" mass="14220">MHRPETELVTLGKYLIMKKFCKVFGELHEKVWEVYQSIKRQSLEIWIECSNMKVEGISILSSTIEIAQCKIKWRLVNKNLPSKKKIMLMALIMIWTMISAEIDIKILTYISDIEEMVNSII</sequence>
<dbReference type="EMBL" id="WTPW01000853">
    <property type="protein sequence ID" value="KAF0474617.1"/>
    <property type="molecule type" value="Genomic_DNA"/>
</dbReference>